<dbReference type="Proteomes" id="UP000077342">
    <property type="component" value="Unassembled WGS sequence"/>
</dbReference>
<protein>
    <submittedName>
        <fullName evidence="1">Uncharacterized protein</fullName>
    </submittedName>
</protein>
<reference evidence="2" key="1">
    <citation type="submission" date="2016-04" db="EMBL/GenBank/DDBJ databases">
        <authorList>
            <person name="Strapagiel D."/>
            <person name="Borowka P."/>
            <person name="Marciniak B."/>
            <person name="Bakula Z."/>
            <person name="Van Ingen J."/>
            <person name="Safianowska A."/>
            <person name="Dziadek J."/>
            <person name="Jagielski T."/>
        </authorList>
    </citation>
    <scope>NUCLEOTIDE SEQUENCE [LARGE SCALE GENOMIC DNA]</scope>
    <source>
        <strain evidence="2">1010001458</strain>
    </source>
</reference>
<evidence type="ECO:0000313" key="2">
    <source>
        <dbReference type="Proteomes" id="UP000077342"/>
    </source>
</evidence>
<keyword evidence="2" id="KW-1185">Reference proteome</keyword>
<name>A0A164B4T9_9MYCO</name>
<evidence type="ECO:0000313" key="1">
    <source>
        <dbReference type="EMBL" id="KZS63119.1"/>
    </source>
</evidence>
<dbReference type="EMBL" id="LWCI01000100">
    <property type="protein sequence ID" value="KZS63119.1"/>
    <property type="molecule type" value="Genomic_DNA"/>
</dbReference>
<dbReference type="AlphaFoldDB" id="A0A164B4T9"/>
<sequence length="96" mass="10763">MTERLLDCAQIVRARISAGGIAVTQLMYRPAWRHESRDEFAHIIRTDMAIDLARKHVSTARAFAVNSIGQRRGYPDDALLTAFAMHDQLRAIAVGE</sequence>
<comment type="caution">
    <text evidence="1">The sequence shown here is derived from an EMBL/GenBank/DDBJ whole genome shotgun (WGS) entry which is preliminary data.</text>
</comment>
<gene>
    <name evidence="1" type="ORF">A4G28_04610</name>
</gene>
<proteinExistence type="predicted"/>
<organism evidence="1 2">
    <name type="scientific">Mycobacterium ostraviense</name>
    <dbReference type="NCBI Taxonomy" id="2738409"/>
    <lineage>
        <taxon>Bacteria</taxon>
        <taxon>Bacillati</taxon>
        <taxon>Actinomycetota</taxon>
        <taxon>Actinomycetes</taxon>
        <taxon>Mycobacteriales</taxon>
        <taxon>Mycobacteriaceae</taxon>
        <taxon>Mycobacterium</taxon>
    </lineage>
</organism>
<accession>A0A164B4T9</accession>